<feature type="domain" description="HTH merR-type" evidence="3">
    <location>
        <begin position="5"/>
        <end position="75"/>
    </location>
</feature>
<keyword evidence="1 4" id="KW-0238">DNA-binding</keyword>
<evidence type="ECO:0000256" key="2">
    <source>
        <dbReference type="SAM" id="Coils"/>
    </source>
</evidence>
<dbReference type="Pfam" id="PF13411">
    <property type="entry name" value="MerR_1"/>
    <property type="match status" value="1"/>
</dbReference>
<dbReference type="Gene3D" id="1.10.1660.10">
    <property type="match status" value="1"/>
</dbReference>
<feature type="coiled-coil region" evidence="2">
    <location>
        <begin position="73"/>
        <end position="103"/>
    </location>
</feature>
<dbReference type="SUPFAM" id="SSF46955">
    <property type="entry name" value="Putative DNA-binding domain"/>
    <property type="match status" value="1"/>
</dbReference>
<dbReference type="CDD" id="cd04765">
    <property type="entry name" value="HTH_MlrA-like_sg2"/>
    <property type="match status" value="1"/>
</dbReference>
<reference evidence="5" key="2">
    <citation type="journal article" date="2017" name="Genome Announc.">
        <title>Draft genome sequence of Paludibacter jiangxiensis NM7(T), a propionate-producing fermentative bacterium.</title>
        <authorList>
            <person name="Qiu Y.-L."/>
            <person name="Tourlousse D.M."/>
            <person name="Matsuura N."/>
            <person name="Ohashi A."/>
            <person name="Sekiguchi Y."/>
        </authorList>
    </citation>
    <scope>NUCLEOTIDE SEQUENCE [LARGE SCALE GENOMIC DNA]</scope>
    <source>
        <strain evidence="5">NM7</strain>
    </source>
</reference>
<dbReference type="GO" id="GO:0003677">
    <property type="term" value="F:DNA binding"/>
    <property type="evidence" value="ECO:0007669"/>
    <property type="project" value="UniProtKB-KW"/>
</dbReference>
<protein>
    <submittedName>
        <fullName evidence="4">DNA-binding transcriptional regulator, MerR family</fullName>
    </submittedName>
</protein>
<sequence>MERLYYSITEVAEQLNVNASLLRFWEKEFPQIKPRKNGKGTRFYTQDDILLIKQIYHLVREQNLTLEGARHRLKNDKDNVAKTQEVVERLKKIRRELLNIRKQLVASAKPQE</sequence>
<accession>A0A161LXE5</accession>
<dbReference type="PANTHER" id="PTHR30204">
    <property type="entry name" value="REDOX-CYCLING DRUG-SENSING TRANSCRIPTIONAL ACTIVATOR SOXR"/>
    <property type="match status" value="1"/>
</dbReference>
<dbReference type="GO" id="GO:0003700">
    <property type="term" value="F:DNA-binding transcription factor activity"/>
    <property type="evidence" value="ECO:0007669"/>
    <property type="project" value="InterPro"/>
</dbReference>
<reference evidence="5" key="1">
    <citation type="submission" date="2016-04" db="EMBL/GenBank/DDBJ databases">
        <title>Draft genome sequence of Paludibacter jiangxiensis strain NM7.</title>
        <authorList>
            <person name="Qiu Y."/>
            <person name="Matsuura N."/>
            <person name="Ohashi A."/>
            <person name="Tourlousse M.D."/>
            <person name="Sekiguchi Y."/>
        </authorList>
    </citation>
    <scope>NUCLEOTIDE SEQUENCE [LARGE SCALE GENOMIC DNA]</scope>
    <source>
        <strain evidence="5">NM7</strain>
    </source>
</reference>
<dbReference type="InterPro" id="IPR009061">
    <property type="entry name" value="DNA-bd_dom_put_sf"/>
</dbReference>
<gene>
    <name evidence="4" type="ORF">PJIAN_4701</name>
</gene>
<keyword evidence="2" id="KW-0175">Coiled coil</keyword>
<name>A0A161LXE5_9BACT</name>
<dbReference type="PROSITE" id="PS50937">
    <property type="entry name" value="HTH_MERR_2"/>
    <property type="match status" value="1"/>
</dbReference>
<dbReference type="RefSeq" id="WP_068705985.1">
    <property type="nucleotide sequence ID" value="NZ_BDCR01000004.1"/>
</dbReference>
<comment type="caution">
    <text evidence="4">The sequence shown here is derived from an EMBL/GenBank/DDBJ whole genome shotgun (WGS) entry which is preliminary data.</text>
</comment>
<dbReference type="InterPro" id="IPR047057">
    <property type="entry name" value="MerR_fam"/>
</dbReference>
<dbReference type="STRING" id="681398.PJIAN_4701"/>
<proteinExistence type="predicted"/>
<evidence type="ECO:0000313" key="5">
    <source>
        <dbReference type="Proteomes" id="UP000076586"/>
    </source>
</evidence>
<dbReference type="SMART" id="SM00422">
    <property type="entry name" value="HTH_MERR"/>
    <property type="match status" value="1"/>
</dbReference>
<dbReference type="OrthoDB" id="9810140at2"/>
<organism evidence="4 5">
    <name type="scientific">Paludibacter jiangxiensis</name>
    <dbReference type="NCBI Taxonomy" id="681398"/>
    <lineage>
        <taxon>Bacteria</taxon>
        <taxon>Pseudomonadati</taxon>
        <taxon>Bacteroidota</taxon>
        <taxon>Bacteroidia</taxon>
        <taxon>Bacteroidales</taxon>
        <taxon>Paludibacteraceae</taxon>
        <taxon>Paludibacter</taxon>
    </lineage>
</organism>
<keyword evidence="5" id="KW-1185">Reference proteome</keyword>
<dbReference type="Proteomes" id="UP000076586">
    <property type="component" value="Unassembled WGS sequence"/>
</dbReference>
<dbReference type="PANTHER" id="PTHR30204:SF15">
    <property type="entry name" value="BLL5018 PROTEIN"/>
    <property type="match status" value="1"/>
</dbReference>
<dbReference type="AlphaFoldDB" id="A0A161LXE5"/>
<evidence type="ECO:0000256" key="1">
    <source>
        <dbReference type="ARBA" id="ARBA00023125"/>
    </source>
</evidence>
<dbReference type="InterPro" id="IPR000551">
    <property type="entry name" value="MerR-type_HTH_dom"/>
</dbReference>
<evidence type="ECO:0000259" key="3">
    <source>
        <dbReference type="PROSITE" id="PS50937"/>
    </source>
</evidence>
<evidence type="ECO:0000313" key="4">
    <source>
        <dbReference type="EMBL" id="GAT64152.1"/>
    </source>
</evidence>
<dbReference type="EMBL" id="BDCR01000004">
    <property type="protein sequence ID" value="GAT64152.1"/>
    <property type="molecule type" value="Genomic_DNA"/>
</dbReference>